<dbReference type="CDD" id="cd06462">
    <property type="entry name" value="Peptidase_S24_S26"/>
    <property type="match status" value="1"/>
</dbReference>
<comment type="caution">
    <text evidence="1">The sequence shown here is derived from an EMBL/GenBank/DDBJ whole genome shotgun (WGS) entry which is preliminary data.</text>
</comment>
<sequence length="113" mass="12665">MWPSLRAGDVAEVEPLVDTPRPGEVVLARFESSLVLHRVRWCDGRVCALRGDNGGSGDPPLPVVRILGRARRVRRGGALLDVDRWDVGPRRLGRWRVTVKRRLAAWLGRARTP</sequence>
<dbReference type="OrthoDB" id="5514900at2"/>
<dbReference type="AlphaFoldDB" id="A0A3A8N5Y0"/>
<name>A0A3A8N5Y0_9BACT</name>
<keyword evidence="2" id="KW-1185">Reference proteome</keyword>
<reference evidence="2" key="1">
    <citation type="submission" date="2018-09" db="EMBL/GenBank/DDBJ databases">
        <authorList>
            <person name="Livingstone P.G."/>
            <person name="Whitworth D.E."/>
        </authorList>
    </citation>
    <scope>NUCLEOTIDE SEQUENCE [LARGE SCALE GENOMIC DNA]</scope>
    <source>
        <strain evidence="2">CA040B</strain>
    </source>
</reference>
<evidence type="ECO:0000313" key="1">
    <source>
        <dbReference type="EMBL" id="RKH37661.1"/>
    </source>
</evidence>
<gene>
    <name evidence="1" type="ORF">D7X12_28790</name>
</gene>
<dbReference type="SUPFAM" id="SSF51306">
    <property type="entry name" value="LexA/Signal peptidase"/>
    <property type="match status" value="1"/>
</dbReference>
<organism evidence="1 2">
    <name type="scientific">Corallococcus sicarius</name>
    <dbReference type="NCBI Taxonomy" id="2316726"/>
    <lineage>
        <taxon>Bacteria</taxon>
        <taxon>Pseudomonadati</taxon>
        <taxon>Myxococcota</taxon>
        <taxon>Myxococcia</taxon>
        <taxon>Myxococcales</taxon>
        <taxon>Cystobacterineae</taxon>
        <taxon>Myxococcaceae</taxon>
        <taxon>Corallococcus</taxon>
    </lineage>
</organism>
<dbReference type="Proteomes" id="UP000273405">
    <property type="component" value="Unassembled WGS sequence"/>
</dbReference>
<evidence type="ECO:0000313" key="2">
    <source>
        <dbReference type="Proteomes" id="UP000273405"/>
    </source>
</evidence>
<accession>A0A3A8N5Y0</accession>
<dbReference type="EMBL" id="RAWG01000228">
    <property type="protein sequence ID" value="RKH37661.1"/>
    <property type="molecule type" value="Genomic_DNA"/>
</dbReference>
<proteinExistence type="predicted"/>
<dbReference type="InterPro" id="IPR036286">
    <property type="entry name" value="LexA/Signal_pep-like_sf"/>
</dbReference>
<protein>
    <submittedName>
        <fullName evidence="1">Peptidase S24</fullName>
    </submittedName>
</protein>